<comment type="caution">
    <text evidence="3">The sequence shown here is derived from an EMBL/GenBank/DDBJ whole genome shotgun (WGS) entry which is preliminary data.</text>
</comment>
<keyword evidence="2" id="KW-0472">Membrane</keyword>
<feature type="transmembrane region" description="Helical" evidence="2">
    <location>
        <begin position="12"/>
        <end position="30"/>
    </location>
</feature>
<proteinExistence type="predicted"/>
<sequence length="139" mass="14705">MNKLPPDQRLPQIAVTSVATLLLGVAGVVGTKQPEITLWAVFLAGVCYTFAIHKDLRFRKVHTAGIVVGLCVASIGVQIWLITQHKKQPQVITIPSKVEGAATTNAPRSVANTGTIGSVNITGDGDDVGPTKKTTPKRK</sequence>
<feature type="region of interest" description="Disordered" evidence="1">
    <location>
        <begin position="103"/>
        <end position="139"/>
    </location>
</feature>
<gene>
    <name evidence="3" type="ORF">HDF14_003039</name>
</gene>
<organism evidence="3 4">
    <name type="scientific">Tunturiibacter gelidiferens</name>
    <dbReference type="NCBI Taxonomy" id="3069689"/>
    <lineage>
        <taxon>Bacteria</taxon>
        <taxon>Pseudomonadati</taxon>
        <taxon>Acidobacteriota</taxon>
        <taxon>Terriglobia</taxon>
        <taxon>Terriglobales</taxon>
        <taxon>Acidobacteriaceae</taxon>
        <taxon>Tunturiibacter</taxon>
    </lineage>
</organism>
<dbReference type="AlphaFoldDB" id="A0A9X0U4F7"/>
<name>A0A9X0U4F7_9BACT</name>
<feature type="transmembrane region" description="Helical" evidence="2">
    <location>
        <begin position="36"/>
        <end position="52"/>
    </location>
</feature>
<accession>A0A9X0U4F7</accession>
<dbReference type="RefSeq" id="WP_183977862.1">
    <property type="nucleotide sequence ID" value="NZ_JACHEB010000006.1"/>
</dbReference>
<evidence type="ECO:0000313" key="3">
    <source>
        <dbReference type="EMBL" id="MBB5329421.1"/>
    </source>
</evidence>
<evidence type="ECO:0000256" key="1">
    <source>
        <dbReference type="SAM" id="MobiDB-lite"/>
    </source>
</evidence>
<evidence type="ECO:0000313" key="4">
    <source>
        <dbReference type="Proteomes" id="UP000535182"/>
    </source>
</evidence>
<protein>
    <submittedName>
        <fullName evidence="3">Uncharacterized protein</fullName>
    </submittedName>
</protein>
<evidence type="ECO:0000256" key="2">
    <source>
        <dbReference type="SAM" id="Phobius"/>
    </source>
</evidence>
<reference evidence="3 4" key="1">
    <citation type="submission" date="2020-08" db="EMBL/GenBank/DDBJ databases">
        <title>Genomic Encyclopedia of Type Strains, Phase IV (KMG-V): Genome sequencing to study the core and pangenomes of soil and plant-associated prokaryotes.</title>
        <authorList>
            <person name="Whitman W."/>
        </authorList>
    </citation>
    <scope>NUCLEOTIDE SEQUENCE [LARGE SCALE GENOMIC DNA]</scope>
    <source>
        <strain evidence="3 4">X5P2</strain>
    </source>
</reference>
<dbReference type="EMBL" id="JACHEB010000006">
    <property type="protein sequence ID" value="MBB5329421.1"/>
    <property type="molecule type" value="Genomic_DNA"/>
</dbReference>
<keyword evidence="4" id="KW-1185">Reference proteome</keyword>
<keyword evidence="2" id="KW-1133">Transmembrane helix</keyword>
<feature type="compositionally biased region" description="Polar residues" evidence="1">
    <location>
        <begin position="103"/>
        <end position="121"/>
    </location>
</feature>
<feature type="transmembrane region" description="Helical" evidence="2">
    <location>
        <begin position="64"/>
        <end position="82"/>
    </location>
</feature>
<dbReference type="Proteomes" id="UP000535182">
    <property type="component" value="Unassembled WGS sequence"/>
</dbReference>
<keyword evidence="2" id="KW-0812">Transmembrane</keyword>